<sequence>MTPQARLRRIRYWLVFFIVGLVLSGVTAFPLVTELRWVDGLLRESWVPAPDALVDFIGTVRTGAETADRDFPFLAYGTDWLAFAHLVIAMAFYGPLRDPVRNLWVIHWGMLCCVAVVPLALIAAPIRGLPWWWIPIDISFGLFGIIPLLIVRRHILALAVSEAAPPGAAPPVVTPAPTPGSAPTPAQA</sequence>
<feature type="transmembrane region" description="Helical" evidence="2">
    <location>
        <begin position="132"/>
        <end position="151"/>
    </location>
</feature>
<keyword evidence="2" id="KW-0812">Transmembrane</keyword>
<protein>
    <recommendedName>
        <fullName evidence="5">Cytoplasmic membrane protein</fullName>
    </recommendedName>
</protein>
<dbReference type="EMBL" id="BONG01000047">
    <property type="protein sequence ID" value="GIF92537.1"/>
    <property type="molecule type" value="Genomic_DNA"/>
</dbReference>
<accession>A0A8J3JWR3</accession>
<feature type="region of interest" description="Disordered" evidence="1">
    <location>
        <begin position="165"/>
        <end position="188"/>
    </location>
</feature>
<comment type="caution">
    <text evidence="3">The sequence shown here is derived from an EMBL/GenBank/DDBJ whole genome shotgun (WGS) entry which is preliminary data.</text>
</comment>
<keyword evidence="4" id="KW-1185">Reference proteome</keyword>
<evidence type="ECO:0000256" key="2">
    <source>
        <dbReference type="SAM" id="Phobius"/>
    </source>
</evidence>
<gene>
    <name evidence="3" type="ORF">Cch02nite_59810</name>
</gene>
<evidence type="ECO:0008006" key="5">
    <source>
        <dbReference type="Google" id="ProtNLM"/>
    </source>
</evidence>
<reference evidence="3 4" key="1">
    <citation type="submission" date="2021-01" db="EMBL/GenBank/DDBJ databases">
        <title>Whole genome shotgun sequence of Catellatospora chokoriensis NBRC 107358.</title>
        <authorList>
            <person name="Komaki H."/>
            <person name="Tamura T."/>
        </authorList>
    </citation>
    <scope>NUCLEOTIDE SEQUENCE [LARGE SCALE GENOMIC DNA]</scope>
    <source>
        <strain evidence="3 4">NBRC 107358</strain>
    </source>
</reference>
<feature type="transmembrane region" description="Helical" evidence="2">
    <location>
        <begin position="105"/>
        <end position="126"/>
    </location>
</feature>
<dbReference type="RefSeq" id="WP_203736550.1">
    <property type="nucleotide sequence ID" value="NZ_BAAALB010000018.1"/>
</dbReference>
<feature type="transmembrane region" description="Helical" evidence="2">
    <location>
        <begin position="12"/>
        <end position="32"/>
    </location>
</feature>
<evidence type="ECO:0000313" key="4">
    <source>
        <dbReference type="Proteomes" id="UP000619293"/>
    </source>
</evidence>
<organism evidence="3 4">
    <name type="scientific">Catellatospora chokoriensis</name>
    <dbReference type="NCBI Taxonomy" id="310353"/>
    <lineage>
        <taxon>Bacteria</taxon>
        <taxon>Bacillati</taxon>
        <taxon>Actinomycetota</taxon>
        <taxon>Actinomycetes</taxon>
        <taxon>Micromonosporales</taxon>
        <taxon>Micromonosporaceae</taxon>
        <taxon>Catellatospora</taxon>
    </lineage>
</organism>
<feature type="compositionally biased region" description="Pro residues" evidence="1">
    <location>
        <begin position="167"/>
        <end position="182"/>
    </location>
</feature>
<keyword evidence="2" id="KW-0472">Membrane</keyword>
<feature type="transmembrane region" description="Helical" evidence="2">
    <location>
        <begin position="73"/>
        <end position="93"/>
    </location>
</feature>
<name>A0A8J3JWR3_9ACTN</name>
<evidence type="ECO:0000313" key="3">
    <source>
        <dbReference type="EMBL" id="GIF92537.1"/>
    </source>
</evidence>
<keyword evidence="2" id="KW-1133">Transmembrane helix</keyword>
<dbReference type="Proteomes" id="UP000619293">
    <property type="component" value="Unassembled WGS sequence"/>
</dbReference>
<dbReference type="AlphaFoldDB" id="A0A8J3JWR3"/>
<proteinExistence type="predicted"/>
<evidence type="ECO:0000256" key="1">
    <source>
        <dbReference type="SAM" id="MobiDB-lite"/>
    </source>
</evidence>